<reference evidence="1" key="1">
    <citation type="submission" date="2021-06" db="EMBL/GenBank/DDBJ databases">
        <authorList>
            <person name="Kallberg Y."/>
            <person name="Tangrot J."/>
            <person name="Rosling A."/>
        </authorList>
    </citation>
    <scope>NUCLEOTIDE SEQUENCE</scope>
    <source>
        <strain evidence="1">AZ414A</strain>
    </source>
</reference>
<evidence type="ECO:0000313" key="1">
    <source>
        <dbReference type="EMBL" id="CAG8560683.1"/>
    </source>
</evidence>
<accession>A0A9N9FUB8</accession>
<organism evidence="1 2">
    <name type="scientific">Diversispora eburnea</name>
    <dbReference type="NCBI Taxonomy" id="1213867"/>
    <lineage>
        <taxon>Eukaryota</taxon>
        <taxon>Fungi</taxon>
        <taxon>Fungi incertae sedis</taxon>
        <taxon>Mucoromycota</taxon>
        <taxon>Glomeromycotina</taxon>
        <taxon>Glomeromycetes</taxon>
        <taxon>Diversisporales</taxon>
        <taxon>Diversisporaceae</taxon>
        <taxon>Diversispora</taxon>
    </lineage>
</organism>
<gene>
    <name evidence="1" type="ORF">DEBURN_LOCUS7573</name>
</gene>
<evidence type="ECO:0000313" key="2">
    <source>
        <dbReference type="Proteomes" id="UP000789706"/>
    </source>
</evidence>
<protein>
    <submittedName>
        <fullName evidence="1">1859_t:CDS:1</fullName>
    </submittedName>
</protein>
<dbReference type="EMBL" id="CAJVPK010000937">
    <property type="protein sequence ID" value="CAG8560683.1"/>
    <property type="molecule type" value="Genomic_DNA"/>
</dbReference>
<keyword evidence="2" id="KW-1185">Reference proteome</keyword>
<sequence>MARKLDNPEYCFIISYKSKVSDDIQDLFDSVPITNNTISDYAEYEVSELSSNMIDEKTLFLEIPTQDICHVNIIDETGMSPNEAVKHVLKMKK</sequence>
<dbReference type="AlphaFoldDB" id="A0A9N9FUB8"/>
<name>A0A9N9FUB8_9GLOM</name>
<proteinExistence type="predicted"/>
<comment type="caution">
    <text evidence="1">The sequence shown here is derived from an EMBL/GenBank/DDBJ whole genome shotgun (WGS) entry which is preliminary data.</text>
</comment>
<dbReference type="Proteomes" id="UP000789706">
    <property type="component" value="Unassembled WGS sequence"/>
</dbReference>